<dbReference type="RefSeq" id="WP_286651316.1">
    <property type="nucleotide sequence ID" value="NZ_JACAGK010000024.1"/>
</dbReference>
<feature type="signal peptide" evidence="1">
    <location>
        <begin position="1"/>
        <end position="22"/>
    </location>
</feature>
<keyword evidence="1" id="KW-0732">Signal</keyword>
<evidence type="ECO:0000256" key="1">
    <source>
        <dbReference type="SAM" id="SignalP"/>
    </source>
</evidence>
<protein>
    <submittedName>
        <fullName evidence="2">FixH family protein</fullName>
    </submittedName>
</protein>
<keyword evidence="3" id="KW-1185">Reference proteome</keyword>
<gene>
    <name evidence="2" type="ORF">HX018_09855</name>
</gene>
<reference evidence="2" key="2">
    <citation type="journal article" date="2022" name="Sci. Total Environ.">
        <title>Prevalence, transmission, and molecular epidemiology of tet(X)-positive bacteria among humans, animals, and environmental niches in China: An epidemiological, and genomic-based study.</title>
        <authorList>
            <person name="Dong N."/>
            <person name="Zeng Y."/>
            <person name="Cai C."/>
            <person name="Sun C."/>
            <person name="Lu J."/>
            <person name="Liu C."/>
            <person name="Zhou H."/>
            <person name="Sun Q."/>
            <person name="Shu L."/>
            <person name="Wang H."/>
            <person name="Wang Y."/>
            <person name="Wang S."/>
            <person name="Wu C."/>
            <person name="Chan E.W."/>
            <person name="Chen G."/>
            <person name="Shen Z."/>
            <person name="Chen S."/>
            <person name="Zhang R."/>
        </authorList>
    </citation>
    <scope>NUCLEOTIDE SEQUENCE</scope>
    <source>
        <strain evidence="2">R1692</strain>
    </source>
</reference>
<comment type="caution">
    <text evidence="2">The sequence shown here is derived from an EMBL/GenBank/DDBJ whole genome shotgun (WGS) entry which is preliminary data.</text>
</comment>
<dbReference type="Proteomes" id="UP001170954">
    <property type="component" value="Unassembled WGS sequence"/>
</dbReference>
<proteinExistence type="predicted"/>
<dbReference type="EMBL" id="JACAGK010000024">
    <property type="protein sequence ID" value="MDM1048541.1"/>
    <property type="molecule type" value="Genomic_DNA"/>
</dbReference>
<accession>A0ABT7NN57</accession>
<reference evidence="2" key="1">
    <citation type="submission" date="2020-06" db="EMBL/GenBank/DDBJ databases">
        <authorList>
            <person name="Dong N."/>
        </authorList>
    </citation>
    <scope>NUCLEOTIDE SEQUENCE</scope>
    <source>
        <strain evidence="2">R1692</strain>
    </source>
</reference>
<evidence type="ECO:0000313" key="2">
    <source>
        <dbReference type="EMBL" id="MDM1048541.1"/>
    </source>
</evidence>
<evidence type="ECO:0000313" key="3">
    <source>
        <dbReference type="Proteomes" id="UP001170954"/>
    </source>
</evidence>
<dbReference type="PROSITE" id="PS51257">
    <property type="entry name" value="PROKAR_LIPOPROTEIN"/>
    <property type="match status" value="1"/>
</dbReference>
<name>A0ABT7NN57_9SPHI</name>
<feature type="chain" id="PRO_5045958848" evidence="1">
    <location>
        <begin position="23"/>
        <end position="261"/>
    </location>
</feature>
<sequence length="261" mass="28877">MKKISYLLTLCMTLLFMGSCSKDDPIVEIETDKQIIAKATLSNDEEITLMGDKDLTVGYQRIYIQLTKDGRLQTSSNISFSPIMDMGTMTHGAPSSALTYSNQTNSFEGYVVFTMPSGESGSWEMKFKVNGEEISIPIDVKAAPAGNVPVKTFTASNDKRYVMALVEPASPKIGLNDLEVMIFQRETMFSFPEQNGLTLDFDPQMTSMNHGSPNNISPVGAGNGRYKGKVNFTMTGDWRLFFDIKEGTTELGKDVFLDVLF</sequence>
<organism evidence="2 3">
    <name type="scientific">Sphingobacterium hotanense</name>
    <dbReference type="NCBI Taxonomy" id="649196"/>
    <lineage>
        <taxon>Bacteria</taxon>
        <taxon>Pseudomonadati</taxon>
        <taxon>Bacteroidota</taxon>
        <taxon>Sphingobacteriia</taxon>
        <taxon>Sphingobacteriales</taxon>
        <taxon>Sphingobacteriaceae</taxon>
        <taxon>Sphingobacterium</taxon>
    </lineage>
</organism>